<dbReference type="InterPro" id="IPR050109">
    <property type="entry name" value="HTH-type_TetR-like_transc_reg"/>
</dbReference>
<dbReference type="SUPFAM" id="SSF48498">
    <property type="entry name" value="Tetracyclin repressor-like, C-terminal domain"/>
    <property type="match status" value="1"/>
</dbReference>
<sequence>MPGEGYMPEQKHMTREQIFATCRDIIREWGVQHLLMDELARRRGISKKTIYELFGSKEALMESLMADFLQQEEADFRQALQQQGPGLCDQLRFIIDYLIRLGELIPYGELEFLRKKHKPPFRMMMHYADSLLELIHARLQQARSEGQLPESHRPDMALQLLKAQLQHLHQHAGLLRQQYPLQHWSQYLAESFLNSLRQGV</sequence>
<organism evidence="4 5">
    <name type="scientific">Cesiribacter andamanensis AMV16</name>
    <dbReference type="NCBI Taxonomy" id="1279009"/>
    <lineage>
        <taxon>Bacteria</taxon>
        <taxon>Pseudomonadati</taxon>
        <taxon>Bacteroidota</taxon>
        <taxon>Cytophagia</taxon>
        <taxon>Cytophagales</taxon>
        <taxon>Cesiribacteraceae</taxon>
        <taxon>Cesiribacter</taxon>
    </lineage>
</organism>
<dbReference type="GO" id="GO:0003700">
    <property type="term" value="F:DNA-binding transcription factor activity"/>
    <property type="evidence" value="ECO:0007669"/>
    <property type="project" value="TreeGrafter"/>
</dbReference>
<dbReference type="Proteomes" id="UP000011910">
    <property type="component" value="Unassembled WGS sequence"/>
</dbReference>
<dbReference type="PANTHER" id="PTHR30055">
    <property type="entry name" value="HTH-TYPE TRANSCRIPTIONAL REGULATOR RUTR"/>
    <property type="match status" value="1"/>
</dbReference>
<gene>
    <name evidence="4" type="ORF">ADICEAN_02548</name>
</gene>
<dbReference type="Pfam" id="PF00440">
    <property type="entry name" value="TetR_N"/>
    <property type="match status" value="1"/>
</dbReference>
<reference evidence="4 5" key="1">
    <citation type="journal article" date="2013" name="Genome Announc.">
        <title>Draft Genome Sequence of Cesiribacter andamanensis Strain AMV16T, Isolated from a Soil Sample from a Mud Volcano in the Andaman Islands, India.</title>
        <authorList>
            <person name="Shivaji S."/>
            <person name="Ara S."/>
            <person name="Begum Z."/>
            <person name="Srinivas T.N."/>
            <person name="Singh A."/>
            <person name="Kumar Pinnaka A."/>
        </authorList>
    </citation>
    <scope>NUCLEOTIDE SEQUENCE [LARGE SCALE GENOMIC DNA]</scope>
    <source>
        <strain evidence="4 5">AMV16</strain>
    </source>
</reference>
<dbReference type="STRING" id="1279009.ADICEAN_02548"/>
<dbReference type="PROSITE" id="PS50977">
    <property type="entry name" value="HTH_TETR_2"/>
    <property type="match status" value="1"/>
</dbReference>
<name>M7N529_9BACT</name>
<feature type="DNA-binding region" description="H-T-H motif" evidence="2">
    <location>
        <begin position="35"/>
        <end position="54"/>
    </location>
</feature>
<comment type="caution">
    <text evidence="4">The sequence shown here is derived from an EMBL/GenBank/DDBJ whole genome shotgun (WGS) entry which is preliminary data.</text>
</comment>
<evidence type="ECO:0000259" key="3">
    <source>
        <dbReference type="PROSITE" id="PS50977"/>
    </source>
</evidence>
<dbReference type="InterPro" id="IPR001647">
    <property type="entry name" value="HTH_TetR"/>
</dbReference>
<dbReference type="PRINTS" id="PR00455">
    <property type="entry name" value="HTHTETR"/>
</dbReference>
<evidence type="ECO:0000313" key="4">
    <source>
        <dbReference type="EMBL" id="EMR02311.1"/>
    </source>
</evidence>
<dbReference type="InterPro" id="IPR036271">
    <property type="entry name" value="Tet_transcr_reg_TetR-rel_C_sf"/>
</dbReference>
<keyword evidence="1 2" id="KW-0238">DNA-binding</keyword>
<evidence type="ECO:0000256" key="2">
    <source>
        <dbReference type="PROSITE-ProRule" id="PRU00335"/>
    </source>
</evidence>
<dbReference type="GO" id="GO:0000976">
    <property type="term" value="F:transcription cis-regulatory region binding"/>
    <property type="evidence" value="ECO:0007669"/>
    <property type="project" value="TreeGrafter"/>
</dbReference>
<dbReference type="SUPFAM" id="SSF46689">
    <property type="entry name" value="Homeodomain-like"/>
    <property type="match status" value="1"/>
</dbReference>
<dbReference type="PANTHER" id="PTHR30055:SF226">
    <property type="entry name" value="HTH-TYPE TRANSCRIPTIONAL REGULATOR PKSA"/>
    <property type="match status" value="1"/>
</dbReference>
<evidence type="ECO:0000313" key="5">
    <source>
        <dbReference type="Proteomes" id="UP000011910"/>
    </source>
</evidence>
<keyword evidence="5" id="KW-1185">Reference proteome</keyword>
<dbReference type="AlphaFoldDB" id="M7N529"/>
<evidence type="ECO:0000256" key="1">
    <source>
        <dbReference type="ARBA" id="ARBA00023125"/>
    </source>
</evidence>
<feature type="domain" description="HTH tetR-type" evidence="3">
    <location>
        <begin position="12"/>
        <end position="72"/>
    </location>
</feature>
<dbReference type="Gene3D" id="1.10.357.10">
    <property type="entry name" value="Tetracycline Repressor, domain 2"/>
    <property type="match status" value="1"/>
</dbReference>
<proteinExistence type="predicted"/>
<accession>M7N529</accession>
<dbReference type="EMBL" id="AODQ01000063">
    <property type="protein sequence ID" value="EMR02311.1"/>
    <property type="molecule type" value="Genomic_DNA"/>
</dbReference>
<dbReference type="eggNOG" id="COG1309">
    <property type="taxonomic scope" value="Bacteria"/>
</dbReference>
<dbReference type="InterPro" id="IPR009057">
    <property type="entry name" value="Homeodomain-like_sf"/>
</dbReference>
<protein>
    <submittedName>
        <fullName evidence="4">Transcriptional regulator BetI</fullName>
    </submittedName>
</protein>